<dbReference type="EMBL" id="BTSX01000001">
    <property type="protein sequence ID" value="GMS78818.1"/>
    <property type="molecule type" value="Genomic_DNA"/>
</dbReference>
<dbReference type="CDD" id="cd00742">
    <property type="entry name" value="FABP"/>
    <property type="match status" value="1"/>
</dbReference>
<dbReference type="PRINTS" id="PR00178">
    <property type="entry name" value="FATTYACIDBP"/>
</dbReference>
<keyword evidence="2" id="KW-0446">Lipid-binding</keyword>
<dbReference type="InterPro" id="IPR012674">
    <property type="entry name" value="Calycin"/>
</dbReference>
<dbReference type="Gene3D" id="2.40.128.20">
    <property type="match status" value="1"/>
</dbReference>
<reference evidence="3" key="1">
    <citation type="submission" date="2023-10" db="EMBL/GenBank/DDBJ databases">
        <title>Genome assembly of Pristionchus species.</title>
        <authorList>
            <person name="Yoshida K."/>
            <person name="Sommer R.J."/>
        </authorList>
    </citation>
    <scope>NUCLEOTIDE SEQUENCE</scope>
    <source>
        <strain evidence="3">RS0144</strain>
    </source>
</reference>
<dbReference type="GO" id="GO:0008289">
    <property type="term" value="F:lipid binding"/>
    <property type="evidence" value="ECO:0007669"/>
    <property type="project" value="UniProtKB-KW"/>
</dbReference>
<comment type="similarity">
    <text evidence="1">Belongs to the calycin superfamily. Fatty-acid binding protein (FABP) family.</text>
</comment>
<dbReference type="SUPFAM" id="SSF50814">
    <property type="entry name" value="Lipocalins"/>
    <property type="match status" value="1"/>
</dbReference>
<evidence type="ECO:0000313" key="4">
    <source>
        <dbReference type="Proteomes" id="UP001432027"/>
    </source>
</evidence>
<accession>A0AAV5S9U4</accession>
<evidence type="ECO:0000256" key="2">
    <source>
        <dbReference type="ARBA" id="ARBA00023121"/>
    </source>
</evidence>
<evidence type="ECO:0008006" key="5">
    <source>
        <dbReference type="Google" id="ProtNLM"/>
    </source>
</evidence>
<organism evidence="3 4">
    <name type="scientific">Pristionchus entomophagus</name>
    <dbReference type="NCBI Taxonomy" id="358040"/>
    <lineage>
        <taxon>Eukaryota</taxon>
        <taxon>Metazoa</taxon>
        <taxon>Ecdysozoa</taxon>
        <taxon>Nematoda</taxon>
        <taxon>Chromadorea</taxon>
        <taxon>Rhabditida</taxon>
        <taxon>Rhabditina</taxon>
        <taxon>Diplogasteromorpha</taxon>
        <taxon>Diplogasteroidea</taxon>
        <taxon>Neodiplogasteridae</taxon>
        <taxon>Pristionchus</taxon>
    </lineage>
</organism>
<name>A0AAV5S9U4_9BILA</name>
<keyword evidence="4" id="KW-1185">Reference proteome</keyword>
<evidence type="ECO:0000256" key="1">
    <source>
        <dbReference type="ARBA" id="ARBA00008390"/>
    </source>
</evidence>
<feature type="non-terminal residue" evidence="3">
    <location>
        <position position="1"/>
    </location>
</feature>
<dbReference type="InterPro" id="IPR031259">
    <property type="entry name" value="ILBP"/>
</dbReference>
<comment type="caution">
    <text evidence="3">The sequence shown here is derived from an EMBL/GenBank/DDBJ whole genome shotgun (WGS) entry which is preliminary data.</text>
</comment>
<proteinExistence type="inferred from homology"/>
<sequence length="143" mass="16426">KFVYSLMADLFVGTWKCTATENLQAYLKEVGLSYELQKLVSTSKPTLSFAIEGEEWTMNSQYSFTHYQETHTTNFALDEKFGDRTFDGRYVTNLFTLEGNTLFQRTKEVRGKTCRIERTVNGNTLTTVAECNGVKSIRIFEKV</sequence>
<dbReference type="Proteomes" id="UP001432027">
    <property type="component" value="Unassembled WGS sequence"/>
</dbReference>
<dbReference type="AlphaFoldDB" id="A0AAV5S9U4"/>
<dbReference type="PANTHER" id="PTHR11955">
    <property type="entry name" value="FATTY ACID BINDING PROTEIN"/>
    <property type="match status" value="1"/>
</dbReference>
<protein>
    <recommendedName>
        <fullName evidence="5">Lipocalin/cytosolic fatty-acid binding domain-containing protein</fullName>
    </recommendedName>
</protein>
<evidence type="ECO:0000313" key="3">
    <source>
        <dbReference type="EMBL" id="GMS78818.1"/>
    </source>
</evidence>
<dbReference type="InterPro" id="IPR000463">
    <property type="entry name" value="Fatty_acid-bd"/>
</dbReference>
<gene>
    <name evidence="3" type="ORF">PENTCL1PPCAC_993</name>
</gene>